<feature type="region of interest" description="Disordered" evidence="1">
    <location>
        <begin position="50"/>
        <end position="70"/>
    </location>
</feature>
<proteinExistence type="predicted"/>
<dbReference type="Pfam" id="PF01547">
    <property type="entry name" value="SBP_bac_1"/>
    <property type="match status" value="1"/>
</dbReference>
<dbReference type="PANTHER" id="PTHR43649">
    <property type="entry name" value="ARABINOSE-BINDING PROTEIN-RELATED"/>
    <property type="match status" value="1"/>
</dbReference>
<protein>
    <recommendedName>
        <fullName evidence="4">ABC transporter substrate-binding protein</fullName>
    </recommendedName>
</protein>
<sequence>MQKRSFGTRFASPYIMKQGERRMGKVMLRRLAPASVLSLSLLISACSSTPSPASSVEPSATGQASNSPDTAAKEMTIKFDPQGYLPRESTTKDPAVHKVMKELADEYTKLKPNIKIEFVEVTAPDRKAWLQARMLSKDAPDIFWTNFEETWTNYQKGWFLQMDPWLNKPNPYNDNKIWKDTFVTGIIDAVRAPDGKAYTIPGDGVAIGIYYNKTIFDKLSLTVPKTWTAFIEVQEKIKASGVIPIAFSTESASSGPWADTIMHSEFMLDKIKDIDTSGNGRLEPNETVKAIKDGKFPLKEVVKQEYTLLKEWSQQWPKGFNAQIDEEQMFESGKAAMFMAGNQYADYLKKSNFGFEFGVFSFPAITQDVASAASGKATKIYGPWGPAQWLVPGYLEQEDPKKVAAIMDFLMFLGSPDNMTRISAEGLTIPNILGAKTPEGQEPFINEIPLTIMQGYHALLDAPFKDKMKAAMQLYLNGDWTIDKFTDEVMKYYKEAADRMAEANPDWLK</sequence>
<dbReference type="Proteomes" id="UP000250369">
    <property type="component" value="Unassembled WGS sequence"/>
</dbReference>
<dbReference type="AlphaFoldDB" id="A0A329MPJ9"/>
<evidence type="ECO:0008006" key="4">
    <source>
        <dbReference type="Google" id="ProtNLM"/>
    </source>
</evidence>
<feature type="compositionally biased region" description="Low complexity" evidence="1">
    <location>
        <begin position="50"/>
        <end position="60"/>
    </location>
</feature>
<dbReference type="SUPFAM" id="SSF53850">
    <property type="entry name" value="Periplasmic binding protein-like II"/>
    <property type="match status" value="1"/>
</dbReference>
<evidence type="ECO:0000313" key="3">
    <source>
        <dbReference type="Proteomes" id="UP000250369"/>
    </source>
</evidence>
<dbReference type="InterPro" id="IPR006059">
    <property type="entry name" value="SBP"/>
</dbReference>
<organism evidence="2 3">
    <name type="scientific">Paenibacillus contaminans</name>
    <dbReference type="NCBI Taxonomy" id="450362"/>
    <lineage>
        <taxon>Bacteria</taxon>
        <taxon>Bacillati</taxon>
        <taxon>Bacillota</taxon>
        <taxon>Bacilli</taxon>
        <taxon>Bacillales</taxon>
        <taxon>Paenibacillaceae</taxon>
        <taxon>Paenibacillus</taxon>
    </lineage>
</organism>
<dbReference type="EMBL" id="QMFB01000005">
    <property type="protein sequence ID" value="RAV21246.1"/>
    <property type="molecule type" value="Genomic_DNA"/>
</dbReference>
<evidence type="ECO:0000313" key="2">
    <source>
        <dbReference type="EMBL" id="RAV21246.1"/>
    </source>
</evidence>
<dbReference type="PANTHER" id="PTHR43649:SF12">
    <property type="entry name" value="DIACETYLCHITOBIOSE BINDING PROTEIN DASA"/>
    <property type="match status" value="1"/>
</dbReference>
<dbReference type="Gene3D" id="3.40.190.10">
    <property type="entry name" value="Periplasmic binding protein-like II"/>
    <property type="match status" value="1"/>
</dbReference>
<keyword evidence="3" id="KW-1185">Reference proteome</keyword>
<reference evidence="2 3" key="1">
    <citation type="journal article" date="2009" name="Int. J. Syst. Evol. Microbiol.">
        <title>Paenibacillus contaminans sp. nov., isolated from a contaminated laboratory plate.</title>
        <authorList>
            <person name="Chou J.H."/>
            <person name="Lee J.H."/>
            <person name="Lin M.C."/>
            <person name="Chang P.S."/>
            <person name="Arun A.B."/>
            <person name="Young C.C."/>
            <person name="Chen W.M."/>
        </authorList>
    </citation>
    <scope>NUCLEOTIDE SEQUENCE [LARGE SCALE GENOMIC DNA]</scope>
    <source>
        <strain evidence="2 3">CKOBP-6</strain>
    </source>
</reference>
<comment type="caution">
    <text evidence="2">The sequence shown here is derived from an EMBL/GenBank/DDBJ whole genome shotgun (WGS) entry which is preliminary data.</text>
</comment>
<accession>A0A329MPJ9</accession>
<gene>
    <name evidence="2" type="ORF">DQG23_11330</name>
</gene>
<dbReference type="InterPro" id="IPR050490">
    <property type="entry name" value="Bact_solute-bd_prot1"/>
</dbReference>
<evidence type="ECO:0000256" key="1">
    <source>
        <dbReference type="SAM" id="MobiDB-lite"/>
    </source>
</evidence>
<name>A0A329MPJ9_9BACL</name>